<proteinExistence type="predicted"/>
<organism evidence="1 2">
    <name type="scientific">Syphacia muris</name>
    <dbReference type="NCBI Taxonomy" id="451379"/>
    <lineage>
        <taxon>Eukaryota</taxon>
        <taxon>Metazoa</taxon>
        <taxon>Ecdysozoa</taxon>
        <taxon>Nematoda</taxon>
        <taxon>Chromadorea</taxon>
        <taxon>Rhabditida</taxon>
        <taxon>Spirurina</taxon>
        <taxon>Oxyuridomorpha</taxon>
        <taxon>Oxyuroidea</taxon>
        <taxon>Oxyuridae</taxon>
        <taxon>Syphacia</taxon>
    </lineage>
</organism>
<evidence type="ECO:0000313" key="1">
    <source>
        <dbReference type="Proteomes" id="UP000046393"/>
    </source>
</evidence>
<accession>A0A0N5AM11</accession>
<dbReference type="AlphaFoldDB" id="A0A0N5AM11"/>
<keyword evidence="1" id="KW-1185">Reference proteome</keyword>
<dbReference type="Proteomes" id="UP000046393">
    <property type="component" value="Unplaced"/>
</dbReference>
<reference evidence="2" key="1">
    <citation type="submission" date="2017-02" db="UniProtKB">
        <authorList>
            <consortium name="WormBaseParasite"/>
        </authorList>
    </citation>
    <scope>IDENTIFICATION</scope>
</reference>
<name>A0A0N5AM11_9BILA</name>
<dbReference type="WBParaSite" id="SMUV_0000560001-mRNA-1">
    <property type="protein sequence ID" value="SMUV_0000560001-mRNA-1"/>
    <property type="gene ID" value="SMUV_0000560001"/>
</dbReference>
<sequence>MAFCNYVGQYGTPYISGEKNSQKIVLVDARVAAEGDAKKHELAICLSPIVVLADSAILVRFFEVSSKFKLFTLDRTWSNKILHTTSDNLLPVSHNDYGSDNPNHLIFRAEVSVFDINNCLLHSRKHIKYVASGDFDGTIVIYRNLILNFSYANFQVTFICSAKDIVLAYFNYLLLIVFRTIA</sequence>
<evidence type="ECO:0000313" key="2">
    <source>
        <dbReference type="WBParaSite" id="SMUV_0000560001-mRNA-1"/>
    </source>
</evidence>
<protein>
    <submittedName>
        <fullName evidence="2">Nucleoporin_N domain-containing protein</fullName>
    </submittedName>
</protein>